<name>A0A0X1U6X4_ANAPI</name>
<reference evidence="4" key="3">
    <citation type="submission" date="2016-11" db="EMBL/GenBank/DDBJ databases">
        <authorList>
            <person name="Jaros S."/>
            <person name="Januszkiewicz K."/>
            <person name="Wedrychowicz H."/>
        </authorList>
    </citation>
    <scope>NUCLEOTIDE SEQUENCE [LARGE SCALE GENOMIC DNA]</scope>
    <source>
        <strain evidence="4">DSM 1682</strain>
    </source>
</reference>
<dbReference type="OrthoDB" id="2064747at2"/>
<evidence type="ECO:0000313" key="4">
    <source>
        <dbReference type="Proteomes" id="UP000184204"/>
    </source>
</evidence>
<accession>A0A0X1U6X4</accession>
<gene>
    <name evidence="1" type="ORF">CPRO_10900</name>
    <name evidence="2" type="ORF">SAMN02745151_02139</name>
</gene>
<dbReference type="EMBL" id="CP014223">
    <property type="protein sequence ID" value="AMJ40685.1"/>
    <property type="molecule type" value="Genomic_DNA"/>
</dbReference>
<dbReference type="EMBL" id="FQUA01000010">
    <property type="protein sequence ID" value="SHE90160.1"/>
    <property type="molecule type" value="Genomic_DNA"/>
</dbReference>
<evidence type="ECO:0000313" key="2">
    <source>
        <dbReference type="EMBL" id="SHE90160.1"/>
    </source>
</evidence>
<reference evidence="1 3" key="1">
    <citation type="journal article" date="2016" name="Genome Announc.">
        <title>Complete Genome Sequence of the Amino Acid-Fermenting Clostridium propionicum X2 (DSM 1682).</title>
        <authorList>
            <person name="Poehlein A."/>
            <person name="Schlien K."/>
            <person name="Chowdhury N.P."/>
            <person name="Gottschalk G."/>
            <person name="Buckel W."/>
            <person name="Daniel R."/>
        </authorList>
    </citation>
    <scope>NUCLEOTIDE SEQUENCE [LARGE SCALE GENOMIC DNA]</scope>
    <source>
        <strain evidence="1 3">X2</strain>
    </source>
</reference>
<dbReference type="AlphaFoldDB" id="A0A0X1U6X4"/>
<sequence>MKRTIKNCKLSRRFGIPNNYGGKCEGFGKSSEDDEPCEECKRCKLHYDNADLGVVD</sequence>
<dbReference type="Proteomes" id="UP000068026">
    <property type="component" value="Chromosome"/>
</dbReference>
<organism evidence="2 4">
    <name type="scientific">Anaerotignum propionicum DSM 1682</name>
    <dbReference type="NCBI Taxonomy" id="991789"/>
    <lineage>
        <taxon>Bacteria</taxon>
        <taxon>Bacillati</taxon>
        <taxon>Bacillota</taxon>
        <taxon>Clostridia</taxon>
        <taxon>Lachnospirales</taxon>
        <taxon>Anaerotignaceae</taxon>
        <taxon>Anaerotignum</taxon>
    </lineage>
</organism>
<proteinExistence type="predicted"/>
<reference evidence="3" key="2">
    <citation type="submission" date="2016-01" db="EMBL/GenBank/DDBJ databases">
        <authorList>
            <person name="Poehlein A."/>
            <person name="Schlien K."/>
            <person name="Gottschalk G."/>
            <person name="Buckel W."/>
            <person name="Daniel R."/>
        </authorList>
    </citation>
    <scope>NUCLEOTIDE SEQUENCE [LARGE SCALE GENOMIC DNA]</scope>
    <source>
        <strain evidence="3">X2</strain>
    </source>
</reference>
<dbReference type="RefSeq" id="WP_157881636.1">
    <property type="nucleotide sequence ID" value="NZ_CP014223.1"/>
</dbReference>
<evidence type="ECO:0000313" key="1">
    <source>
        <dbReference type="EMBL" id="AMJ40685.1"/>
    </source>
</evidence>
<protein>
    <submittedName>
        <fullName evidence="2">Uncharacterized protein</fullName>
    </submittedName>
</protein>
<reference evidence="2" key="4">
    <citation type="submission" date="2016-11" db="EMBL/GenBank/DDBJ databases">
        <authorList>
            <person name="Varghese N."/>
            <person name="Submissions S."/>
        </authorList>
    </citation>
    <scope>NUCLEOTIDE SEQUENCE</scope>
    <source>
        <strain evidence="2">DSM 1682</strain>
    </source>
</reference>
<keyword evidence="3" id="KW-1185">Reference proteome</keyword>
<dbReference type="KEGG" id="cpro:CPRO_10900"/>
<evidence type="ECO:0000313" key="3">
    <source>
        <dbReference type="Proteomes" id="UP000068026"/>
    </source>
</evidence>
<dbReference type="Proteomes" id="UP000184204">
    <property type="component" value="Unassembled WGS sequence"/>
</dbReference>